<dbReference type="Pfam" id="PF14566">
    <property type="entry name" value="PTPlike_phytase"/>
    <property type="match status" value="2"/>
</dbReference>
<comment type="subcellular location">
    <subcellularLocation>
        <location evidence="1">Membrane</location>
        <topology evidence="1">Single-pass membrane protein</topology>
    </subcellularLocation>
</comment>
<name>A0A7I8VVK6_9ANNE</name>
<dbReference type="GO" id="GO:0016757">
    <property type="term" value="F:glycosyltransferase activity"/>
    <property type="evidence" value="ECO:0007669"/>
    <property type="project" value="UniProtKB-KW"/>
</dbReference>
<dbReference type="InterPro" id="IPR008166">
    <property type="entry name" value="Glyco_transf_92"/>
</dbReference>
<keyword evidence="3" id="KW-0328">Glycosyltransferase</keyword>
<dbReference type="SUPFAM" id="SSF52799">
    <property type="entry name" value="(Phosphotyrosine protein) phosphatases II"/>
    <property type="match status" value="2"/>
</dbReference>
<dbReference type="AlphaFoldDB" id="A0A7I8VVK6"/>
<sequence length="1232" mass="142520">MGSAASSPESGLTIEKTTDRPLSSNISTNSNRNVHLTKPKSFDNDGKNTTLIRTSQVAPIVIKNCREEFQHVTDFKEPLVFAKIADNLNEHALIKNLYFMVRDIQDNIDECDTMKELLSPNFLKVDLDYPIYSSGQPTKQGLRKILNHIRKDNNLDDLLLINLRTEPILFLKNGKDAIPYSMRRFDKPTDCLSYLSVDDEHSIRKEVIDLASLREDNTFFFYDKTTDLEKSHQKVSRVAYEDDLYTTDEIYADHTFNNKRGQVRYIRLAFPVIGFPKESSIDSFLDIFRTIPNFFDASSSSKSPAILFTCWTGSDRSTLGKILAVLLISHKTGFPLKFPKEKTSNDNYWHIQQLVDVLPNGQRVKDEVDWALGTCSKLYNLKNAAEAASTLNTSEEAINIALYHLERYLFVLIFNAYLHSQYRWQFGESFSRWTRRQSRLYEILNSIDIREKLVPPTVIENHKRVLLSDNYIGLDVLGAEGEFFTPNVRKLQRFPIYGSGQCTHKGLKQIISILKGDKYKHPKVLLINLREDPIVECDGKTYSWRNPENLHEPVDIKNSTGTFMEEIEMSLKKTIEQAKTVRVVDDIKKPSLEKTFADVKTPRQVAEMFSRDDLAYYRAPIRDYCSPREQDFDFLLTTVNSHEEFSTDEDGPAVVLQCRTGKGRTTTAMAITCLIVCHKRGFPYGTKPGEEERVSIPWAHLTKGNYKVVQELLRKIPNGHQMKREVDFVLDSCSDTMTPMHYHMREVAAKSGVYDILDNLMINDYETPTWDNFKIMQCTKFDRKRKILGLFVKLMMKRLKLIAFLTTLTVTGVIVGISTFNNILSTTSLLNQNLITKLIMGTSDRRVMHVVKPLNLYFHAAFFDDRENFRRLRIFGIQRKDSLYLEVNYYCILEVGQEESRVQGKRFVIETWPAWGLAYSVEVECNITQEVDKVQLEMVTETSEVYVVQMPIEKAEKPDPAEGQKDLAVCIKCLHGEFPPERLVEWIETLKAVGVEKFFIYDSGLHVSSRYVFDYYQKDIEVTYFPFTNALMRISEFSYNPDNVENYSLMQHLYILSLNDCLYRHYKQYKFFMIIDLDEMILPTEGLSIVDVVKRLAHEDKKNPGFLFPTSWHFEDMGPVNDDVPNYLYFQKYAKSGSPIDNQPKSIVSSHLAELIQWHCVVKPIIKNNLVPWKNYGYTHHYRGNCTKKFDAATCSDMLRTGFEKDLTIVKYKQLIAHSVKHVLQQLQFIDS</sequence>
<evidence type="ECO:0000256" key="7">
    <source>
        <dbReference type="ARBA" id="ARBA00023136"/>
    </source>
</evidence>
<dbReference type="Pfam" id="PF01697">
    <property type="entry name" value="Glyco_transf_92"/>
    <property type="match status" value="1"/>
</dbReference>
<keyword evidence="4" id="KW-0808">Transferase</keyword>
<evidence type="ECO:0000256" key="5">
    <source>
        <dbReference type="ARBA" id="ARBA00022692"/>
    </source>
</evidence>
<protein>
    <submittedName>
        <fullName evidence="9">DgyrCDS7293</fullName>
    </submittedName>
</protein>
<feature type="compositionally biased region" description="Polar residues" evidence="8">
    <location>
        <begin position="20"/>
        <end position="34"/>
    </location>
</feature>
<comment type="caution">
    <text evidence="9">The sequence shown here is derived from an EMBL/GenBank/DDBJ whole genome shotgun (WGS) entry which is preliminary data.</text>
</comment>
<dbReference type="OrthoDB" id="66369at2759"/>
<keyword evidence="5" id="KW-0812">Transmembrane</keyword>
<feature type="compositionally biased region" description="Polar residues" evidence="8">
    <location>
        <begin position="1"/>
        <end position="10"/>
    </location>
</feature>
<proteinExistence type="inferred from homology"/>
<dbReference type="PANTHER" id="PTHR21461:SF69">
    <property type="entry name" value="GLYCOSYLTRANSFERASE FAMILY 92 PROTEIN"/>
    <property type="match status" value="1"/>
</dbReference>
<feature type="region of interest" description="Disordered" evidence="8">
    <location>
        <begin position="1"/>
        <end position="47"/>
    </location>
</feature>
<comment type="similarity">
    <text evidence="2">Belongs to the glycosyltransferase 92 family.</text>
</comment>
<organism evidence="9 10">
    <name type="scientific">Dimorphilus gyrociliatus</name>
    <dbReference type="NCBI Taxonomy" id="2664684"/>
    <lineage>
        <taxon>Eukaryota</taxon>
        <taxon>Metazoa</taxon>
        <taxon>Spiralia</taxon>
        <taxon>Lophotrochozoa</taxon>
        <taxon>Annelida</taxon>
        <taxon>Polychaeta</taxon>
        <taxon>Polychaeta incertae sedis</taxon>
        <taxon>Dinophilidae</taxon>
        <taxon>Dimorphilus</taxon>
    </lineage>
</organism>
<accession>A0A7I8VVK6</accession>
<dbReference type="SMART" id="SM01301">
    <property type="entry name" value="PTPlike_phytase"/>
    <property type="match status" value="2"/>
</dbReference>
<dbReference type="Gene3D" id="3.90.190.10">
    <property type="entry name" value="Protein tyrosine phosphatase superfamily"/>
    <property type="match status" value="2"/>
</dbReference>
<evidence type="ECO:0000256" key="6">
    <source>
        <dbReference type="ARBA" id="ARBA00022989"/>
    </source>
</evidence>
<dbReference type="PANTHER" id="PTHR21461">
    <property type="entry name" value="GLYCOSYLTRANSFERASE FAMILY 92 PROTEIN"/>
    <property type="match status" value="1"/>
</dbReference>
<dbReference type="EMBL" id="CAJFCJ010000009">
    <property type="protein sequence ID" value="CAD5118609.1"/>
    <property type="molecule type" value="Genomic_DNA"/>
</dbReference>
<dbReference type="GO" id="GO:0005737">
    <property type="term" value="C:cytoplasm"/>
    <property type="evidence" value="ECO:0007669"/>
    <property type="project" value="TreeGrafter"/>
</dbReference>
<evidence type="ECO:0000256" key="8">
    <source>
        <dbReference type="SAM" id="MobiDB-lite"/>
    </source>
</evidence>
<evidence type="ECO:0000256" key="4">
    <source>
        <dbReference type="ARBA" id="ARBA00022679"/>
    </source>
</evidence>
<evidence type="ECO:0000256" key="3">
    <source>
        <dbReference type="ARBA" id="ARBA00022676"/>
    </source>
</evidence>
<keyword evidence="10" id="KW-1185">Reference proteome</keyword>
<dbReference type="Proteomes" id="UP000549394">
    <property type="component" value="Unassembled WGS sequence"/>
</dbReference>
<keyword evidence="6" id="KW-1133">Transmembrane helix</keyword>
<keyword evidence="7" id="KW-0472">Membrane</keyword>
<evidence type="ECO:0000256" key="1">
    <source>
        <dbReference type="ARBA" id="ARBA00004167"/>
    </source>
</evidence>
<gene>
    <name evidence="9" type="ORF">DGYR_LOCUS6960</name>
</gene>
<reference evidence="9 10" key="1">
    <citation type="submission" date="2020-08" db="EMBL/GenBank/DDBJ databases">
        <authorList>
            <person name="Hejnol A."/>
        </authorList>
    </citation>
    <scope>NUCLEOTIDE SEQUENCE [LARGE SCALE GENOMIC DNA]</scope>
</reference>
<evidence type="ECO:0000313" key="10">
    <source>
        <dbReference type="Proteomes" id="UP000549394"/>
    </source>
</evidence>
<dbReference type="InterPro" id="IPR029021">
    <property type="entry name" value="Prot-tyrosine_phosphatase-like"/>
</dbReference>
<evidence type="ECO:0000313" key="9">
    <source>
        <dbReference type="EMBL" id="CAD5118609.1"/>
    </source>
</evidence>
<evidence type="ECO:0000256" key="2">
    <source>
        <dbReference type="ARBA" id="ARBA00007647"/>
    </source>
</evidence>
<dbReference type="GO" id="GO:0016020">
    <property type="term" value="C:membrane"/>
    <property type="evidence" value="ECO:0007669"/>
    <property type="project" value="UniProtKB-SubCell"/>
</dbReference>